<reference evidence="3" key="2">
    <citation type="submission" date="2023-07" db="EMBL/GenBank/DDBJ databases">
        <authorList>
            <person name="Shen H."/>
        </authorList>
    </citation>
    <scope>NUCLEOTIDE SEQUENCE</scope>
    <source>
        <strain evidence="3">TNR-22</strain>
    </source>
</reference>
<dbReference type="NCBIfam" id="NF009466">
    <property type="entry name" value="PRK12826.1-2"/>
    <property type="match status" value="1"/>
</dbReference>
<dbReference type="Gene3D" id="3.40.50.720">
    <property type="entry name" value="NAD(P)-binding Rossmann-like Domain"/>
    <property type="match status" value="1"/>
</dbReference>
<dbReference type="Pfam" id="PF13561">
    <property type="entry name" value="adh_short_C2"/>
    <property type="match status" value="1"/>
</dbReference>
<dbReference type="InterPro" id="IPR002347">
    <property type="entry name" value="SDR_fam"/>
</dbReference>
<keyword evidence="2" id="KW-0560">Oxidoreductase</keyword>
<dbReference type="InterPro" id="IPR036291">
    <property type="entry name" value="NAD(P)-bd_dom_sf"/>
</dbReference>
<proteinExistence type="inferred from homology"/>
<comment type="caution">
    <text evidence="3">The sequence shown here is derived from an EMBL/GenBank/DDBJ whole genome shotgun (WGS) entry which is preliminary data.</text>
</comment>
<dbReference type="PROSITE" id="PS00061">
    <property type="entry name" value="ADH_SHORT"/>
    <property type="match status" value="1"/>
</dbReference>
<name>A0ABT8YN47_9HYPH</name>
<protein>
    <submittedName>
        <fullName evidence="3">SDR family oxidoreductase</fullName>
    </submittedName>
</protein>
<accession>A0ABT8YN47</accession>
<dbReference type="PANTHER" id="PTHR24321">
    <property type="entry name" value="DEHYDROGENASES, SHORT CHAIN"/>
    <property type="match status" value="1"/>
</dbReference>
<dbReference type="CDD" id="cd05233">
    <property type="entry name" value="SDR_c"/>
    <property type="match status" value="1"/>
</dbReference>
<comment type="similarity">
    <text evidence="1">Belongs to the short-chain dehydrogenases/reductases (SDR) family.</text>
</comment>
<dbReference type="PRINTS" id="PR00080">
    <property type="entry name" value="SDRFAMILY"/>
</dbReference>
<evidence type="ECO:0000256" key="2">
    <source>
        <dbReference type="ARBA" id="ARBA00023002"/>
    </source>
</evidence>
<evidence type="ECO:0000313" key="4">
    <source>
        <dbReference type="Proteomes" id="UP001174932"/>
    </source>
</evidence>
<dbReference type="PANTHER" id="PTHR24321:SF8">
    <property type="entry name" value="ESTRADIOL 17-BETA-DEHYDROGENASE 8-RELATED"/>
    <property type="match status" value="1"/>
</dbReference>
<dbReference type="SUPFAM" id="SSF51735">
    <property type="entry name" value="NAD(P)-binding Rossmann-fold domains"/>
    <property type="match status" value="1"/>
</dbReference>
<dbReference type="EMBL" id="JAUOZU010000009">
    <property type="protein sequence ID" value="MDO6965127.1"/>
    <property type="molecule type" value="Genomic_DNA"/>
</dbReference>
<gene>
    <name evidence="3" type="ORF">Q4481_14255</name>
</gene>
<evidence type="ECO:0000313" key="3">
    <source>
        <dbReference type="EMBL" id="MDO6965127.1"/>
    </source>
</evidence>
<dbReference type="Proteomes" id="UP001174932">
    <property type="component" value="Unassembled WGS sequence"/>
</dbReference>
<reference evidence="3" key="1">
    <citation type="journal article" date="2015" name="Int. J. Syst. Evol. Microbiol.">
        <title>Rhizobium alvei sp. nov., isolated from a freshwater river.</title>
        <authorList>
            <person name="Sheu S.Y."/>
            <person name="Huang H.W."/>
            <person name="Young C.C."/>
            <person name="Chen W.M."/>
        </authorList>
    </citation>
    <scope>NUCLEOTIDE SEQUENCE</scope>
    <source>
        <strain evidence="3">TNR-22</strain>
    </source>
</reference>
<dbReference type="InterPro" id="IPR020904">
    <property type="entry name" value="Sc_DH/Rdtase_CS"/>
</dbReference>
<keyword evidence="4" id="KW-1185">Reference proteome</keyword>
<evidence type="ECO:0000256" key="1">
    <source>
        <dbReference type="ARBA" id="ARBA00006484"/>
    </source>
</evidence>
<dbReference type="RefSeq" id="WP_304377061.1">
    <property type="nucleotide sequence ID" value="NZ_JAUOZU010000009.1"/>
</dbReference>
<sequence>MTREFEGKVVIVTGAGSGIGEACAKQLAEAGAKVVAADMNLDGAERVVADIQAKGGEALPYKIDVSDPAAVGAMVAYAVTTYGKLDGAVNNAGIGGPLKPIADYEIDEWKHVIDVDLHSVFYCMKYEIQAMLKNGGGSIVNMSSILGTNGFAGAPAYVASKHALVGMTKNAGIEYSAHGVRVNAVGPAFIKTPLIDNALDDATQEFLVTKHPIGRLGRPEEVANLVLFLLSDKASFITGSYHLVDGAYAAQ</sequence>
<dbReference type="PRINTS" id="PR00081">
    <property type="entry name" value="GDHRDH"/>
</dbReference>
<dbReference type="NCBIfam" id="NF005559">
    <property type="entry name" value="PRK07231.1"/>
    <property type="match status" value="1"/>
</dbReference>
<organism evidence="3 4">
    <name type="scientific">Rhizobium alvei</name>
    <dbReference type="NCBI Taxonomy" id="1132659"/>
    <lineage>
        <taxon>Bacteria</taxon>
        <taxon>Pseudomonadati</taxon>
        <taxon>Pseudomonadota</taxon>
        <taxon>Alphaproteobacteria</taxon>
        <taxon>Hyphomicrobiales</taxon>
        <taxon>Rhizobiaceae</taxon>
        <taxon>Rhizobium/Agrobacterium group</taxon>
        <taxon>Rhizobium</taxon>
    </lineage>
</organism>